<accession>A0A453ETP5</accession>
<organism evidence="8 9">
    <name type="scientific">Aegilops tauschii subsp. strangulata</name>
    <name type="common">Goatgrass</name>
    <dbReference type="NCBI Taxonomy" id="200361"/>
    <lineage>
        <taxon>Eukaryota</taxon>
        <taxon>Viridiplantae</taxon>
        <taxon>Streptophyta</taxon>
        <taxon>Embryophyta</taxon>
        <taxon>Tracheophyta</taxon>
        <taxon>Spermatophyta</taxon>
        <taxon>Magnoliopsida</taxon>
        <taxon>Liliopsida</taxon>
        <taxon>Poales</taxon>
        <taxon>Poaceae</taxon>
        <taxon>BOP clade</taxon>
        <taxon>Pooideae</taxon>
        <taxon>Triticodae</taxon>
        <taxon>Triticeae</taxon>
        <taxon>Triticinae</taxon>
        <taxon>Aegilops</taxon>
    </lineage>
</organism>
<comment type="similarity">
    <text evidence="2">Belongs to the TatC family.</text>
</comment>
<reference evidence="9" key="1">
    <citation type="journal article" date="2014" name="Science">
        <title>Ancient hybridizations among the ancestral genomes of bread wheat.</title>
        <authorList>
            <consortium name="International Wheat Genome Sequencing Consortium,"/>
            <person name="Marcussen T."/>
            <person name="Sandve S.R."/>
            <person name="Heier L."/>
            <person name="Spannagl M."/>
            <person name="Pfeifer M."/>
            <person name="Jakobsen K.S."/>
            <person name="Wulff B.B."/>
            <person name="Steuernagel B."/>
            <person name="Mayer K.F."/>
            <person name="Olsen O.A."/>
        </authorList>
    </citation>
    <scope>NUCLEOTIDE SEQUENCE [LARGE SCALE GENOMIC DNA]</scope>
    <source>
        <strain evidence="9">cv. AL8/78</strain>
    </source>
</reference>
<dbReference type="GO" id="GO:0043953">
    <property type="term" value="P:protein transport by the Tat complex"/>
    <property type="evidence" value="ECO:0007669"/>
    <property type="project" value="TreeGrafter"/>
</dbReference>
<evidence type="ECO:0000256" key="3">
    <source>
        <dbReference type="ARBA" id="ARBA00022692"/>
    </source>
</evidence>
<evidence type="ECO:0000256" key="5">
    <source>
        <dbReference type="ARBA" id="ARBA00023136"/>
    </source>
</evidence>
<dbReference type="EnsemblPlants" id="AET3Gv20457800.4">
    <property type="protein sequence ID" value="AET3Gv20457800.4"/>
    <property type="gene ID" value="AET3Gv20457800"/>
</dbReference>
<keyword evidence="5 7" id="KW-0472">Membrane</keyword>
<sequence length="281" mass="30438">MGSAGALLSHPPPQLGSILLRRHHISLPHLSSYMPEPLHCRRRHLRCSAVEGSSSQDTNLPASQREESPSSSLGATLQDPLPGRDIIKILEAPVSVQGVRFLQLSPGEFFFTTLKVSGYCGLLIGSPIILYEIIAFVLPGLTKDERKFLGPIVLGSSVLFYLGILFSYTVLAPAALNFFVNYAEGAVESIWSIDQYFEFVLVLLFSTGLSFQVPVIQLLLGQVGLVSSEQMLSIWRYVVVGAVVAAAVLTPSTDPLTQMLLAGPLLGLYLGGAWMVRLTGR</sequence>
<reference evidence="9" key="2">
    <citation type="journal article" date="2017" name="Nat. Plants">
        <title>The Aegilops tauschii genome reveals multiple impacts of transposons.</title>
        <authorList>
            <person name="Zhao G."/>
            <person name="Zou C."/>
            <person name="Li K."/>
            <person name="Wang K."/>
            <person name="Li T."/>
            <person name="Gao L."/>
            <person name="Zhang X."/>
            <person name="Wang H."/>
            <person name="Yang Z."/>
            <person name="Liu X."/>
            <person name="Jiang W."/>
            <person name="Mao L."/>
            <person name="Kong X."/>
            <person name="Jiao Y."/>
            <person name="Jia J."/>
        </authorList>
    </citation>
    <scope>NUCLEOTIDE SEQUENCE [LARGE SCALE GENOMIC DNA]</scope>
    <source>
        <strain evidence="9">cv. AL8/78</strain>
    </source>
</reference>
<name>A0A453ETP5_AEGTS</name>
<dbReference type="PANTHER" id="PTHR30371:SF0">
    <property type="entry name" value="SEC-INDEPENDENT PROTEIN TRANSLOCASE PROTEIN TATC, CHLOROPLASTIC-RELATED"/>
    <property type="match status" value="1"/>
</dbReference>
<evidence type="ECO:0008006" key="10">
    <source>
        <dbReference type="Google" id="ProtNLM"/>
    </source>
</evidence>
<reference evidence="8" key="5">
    <citation type="journal article" date="2021" name="G3 (Bethesda)">
        <title>Aegilops tauschii genome assembly Aet v5.0 features greater sequence contiguity and improved annotation.</title>
        <authorList>
            <person name="Wang L."/>
            <person name="Zhu T."/>
            <person name="Rodriguez J.C."/>
            <person name="Deal K.R."/>
            <person name="Dubcovsky J."/>
            <person name="McGuire P.E."/>
            <person name="Lux T."/>
            <person name="Spannagl M."/>
            <person name="Mayer K.F.X."/>
            <person name="Baldrich P."/>
            <person name="Meyers B.C."/>
            <person name="Huo N."/>
            <person name="Gu Y.Q."/>
            <person name="Zhou H."/>
            <person name="Devos K.M."/>
            <person name="Bennetzen J.L."/>
            <person name="Unver T."/>
            <person name="Budak H."/>
            <person name="Gulick P.J."/>
            <person name="Galiba G."/>
            <person name="Kalapos B."/>
            <person name="Nelson D.R."/>
            <person name="Li P."/>
            <person name="You F.M."/>
            <person name="Luo M.C."/>
            <person name="Dvorak J."/>
        </authorList>
    </citation>
    <scope>NUCLEOTIDE SEQUENCE [LARGE SCALE GENOMIC DNA]</scope>
    <source>
        <strain evidence="8">cv. AL8/78</strain>
    </source>
</reference>
<feature type="transmembrane region" description="Helical" evidence="7">
    <location>
        <begin position="158"/>
        <end position="179"/>
    </location>
</feature>
<comment type="subcellular location">
    <subcellularLocation>
        <location evidence="1">Membrane</location>
        <topology evidence="1">Multi-pass membrane protein</topology>
    </subcellularLocation>
</comment>
<dbReference type="PRINTS" id="PR01840">
    <property type="entry name" value="TATCFAMILY"/>
</dbReference>
<evidence type="ECO:0000256" key="2">
    <source>
        <dbReference type="ARBA" id="ARBA00008882"/>
    </source>
</evidence>
<proteinExistence type="inferred from homology"/>
<evidence type="ECO:0000313" key="9">
    <source>
        <dbReference type="Proteomes" id="UP000015105"/>
    </source>
</evidence>
<dbReference type="Pfam" id="PF00902">
    <property type="entry name" value="TatC"/>
    <property type="match status" value="1"/>
</dbReference>
<evidence type="ECO:0000256" key="4">
    <source>
        <dbReference type="ARBA" id="ARBA00022989"/>
    </source>
</evidence>
<dbReference type="InterPro" id="IPR002033">
    <property type="entry name" value="TatC"/>
</dbReference>
<dbReference type="AlphaFoldDB" id="A0A453ETP5"/>
<evidence type="ECO:0000256" key="6">
    <source>
        <dbReference type="SAM" id="MobiDB-lite"/>
    </source>
</evidence>
<feature type="transmembrane region" description="Helical" evidence="7">
    <location>
        <begin position="199"/>
        <end position="220"/>
    </location>
</feature>
<evidence type="ECO:0000313" key="8">
    <source>
        <dbReference type="EnsemblPlants" id="AET3Gv20457800.4"/>
    </source>
</evidence>
<dbReference type="NCBIfam" id="TIGR00945">
    <property type="entry name" value="tatC"/>
    <property type="match status" value="1"/>
</dbReference>
<dbReference type="HAMAP" id="MF_00902">
    <property type="entry name" value="TatC"/>
    <property type="match status" value="1"/>
</dbReference>
<dbReference type="Proteomes" id="UP000015105">
    <property type="component" value="Chromosome 3D"/>
</dbReference>
<evidence type="ECO:0000256" key="7">
    <source>
        <dbReference type="SAM" id="Phobius"/>
    </source>
</evidence>
<feature type="transmembrane region" description="Helical" evidence="7">
    <location>
        <begin position="232"/>
        <end position="250"/>
    </location>
</feature>
<keyword evidence="3 7" id="KW-0812">Transmembrane</keyword>
<dbReference type="PROSITE" id="PS01218">
    <property type="entry name" value="TATC"/>
    <property type="match status" value="1"/>
</dbReference>
<dbReference type="GO" id="GO:0065002">
    <property type="term" value="P:intracellular protein transmembrane transport"/>
    <property type="evidence" value="ECO:0007669"/>
    <property type="project" value="TreeGrafter"/>
</dbReference>
<feature type="transmembrane region" description="Helical" evidence="7">
    <location>
        <begin position="116"/>
        <end position="138"/>
    </location>
</feature>
<keyword evidence="4 7" id="KW-1133">Transmembrane helix</keyword>
<dbReference type="InterPro" id="IPR019820">
    <property type="entry name" value="Sec-indep_translocase_CS"/>
</dbReference>
<keyword evidence="9" id="KW-1185">Reference proteome</keyword>
<dbReference type="GO" id="GO:0009977">
    <property type="term" value="F:proton motive force dependent protein transmembrane transporter activity"/>
    <property type="evidence" value="ECO:0007669"/>
    <property type="project" value="TreeGrafter"/>
</dbReference>
<reference evidence="8" key="4">
    <citation type="submission" date="2019-03" db="UniProtKB">
        <authorList>
            <consortium name="EnsemblPlants"/>
        </authorList>
    </citation>
    <scope>IDENTIFICATION</scope>
</reference>
<reference evidence="8" key="3">
    <citation type="journal article" date="2017" name="Nature">
        <title>Genome sequence of the progenitor of the wheat D genome Aegilops tauschii.</title>
        <authorList>
            <person name="Luo M.C."/>
            <person name="Gu Y.Q."/>
            <person name="Puiu D."/>
            <person name="Wang H."/>
            <person name="Twardziok S.O."/>
            <person name="Deal K.R."/>
            <person name="Huo N."/>
            <person name="Zhu T."/>
            <person name="Wang L."/>
            <person name="Wang Y."/>
            <person name="McGuire P.E."/>
            <person name="Liu S."/>
            <person name="Long H."/>
            <person name="Ramasamy R.K."/>
            <person name="Rodriguez J.C."/>
            <person name="Van S.L."/>
            <person name="Yuan L."/>
            <person name="Wang Z."/>
            <person name="Xia Z."/>
            <person name="Xiao L."/>
            <person name="Anderson O.D."/>
            <person name="Ouyang S."/>
            <person name="Liang Y."/>
            <person name="Zimin A.V."/>
            <person name="Pertea G."/>
            <person name="Qi P."/>
            <person name="Bennetzen J.L."/>
            <person name="Dai X."/>
            <person name="Dawson M.W."/>
            <person name="Muller H.G."/>
            <person name="Kugler K."/>
            <person name="Rivarola-Duarte L."/>
            <person name="Spannagl M."/>
            <person name="Mayer K.F.X."/>
            <person name="Lu F.H."/>
            <person name="Bevan M.W."/>
            <person name="Leroy P."/>
            <person name="Li P."/>
            <person name="You F.M."/>
            <person name="Sun Q."/>
            <person name="Liu Z."/>
            <person name="Lyons E."/>
            <person name="Wicker T."/>
            <person name="Salzberg S.L."/>
            <person name="Devos K.M."/>
            <person name="Dvorak J."/>
        </authorList>
    </citation>
    <scope>NUCLEOTIDE SEQUENCE [LARGE SCALE GENOMIC DNA]</scope>
    <source>
        <strain evidence="8">cv. AL8/78</strain>
    </source>
</reference>
<protein>
    <recommendedName>
        <fullName evidence="10">Sec-independent protein translocase protein TATC, chloroplastic</fullName>
    </recommendedName>
</protein>
<feature type="compositionally biased region" description="Polar residues" evidence="6">
    <location>
        <begin position="51"/>
        <end position="62"/>
    </location>
</feature>
<feature type="transmembrane region" description="Helical" evidence="7">
    <location>
        <begin position="256"/>
        <end position="276"/>
    </location>
</feature>
<evidence type="ECO:0000256" key="1">
    <source>
        <dbReference type="ARBA" id="ARBA00004141"/>
    </source>
</evidence>
<dbReference type="Gramene" id="AET3Gv20457800.4">
    <property type="protein sequence ID" value="AET3Gv20457800.4"/>
    <property type="gene ID" value="AET3Gv20457800"/>
</dbReference>
<feature type="region of interest" description="Disordered" evidence="6">
    <location>
        <begin position="51"/>
        <end position="78"/>
    </location>
</feature>
<dbReference type="GO" id="GO:0033281">
    <property type="term" value="C:TAT protein transport complex"/>
    <property type="evidence" value="ECO:0007669"/>
    <property type="project" value="TreeGrafter"/>
</dbReference>
<dbReference type="PANTHER" id="PTHR30371">
    <property type="entry name" value="SEC-INDEPENDENT PROTEIN TRANSLOCASE PROTEIN TATC"/>
    <property type="match status" value="1"/>
</dbReference>